<keyword evidence="2" id="KW-0812">Transmembrane</keyword>
<feature type="region of interest" description="Disordered" evidence="1">
    <location>
        <begin position="1"/>
        <end position="36"/>
    </location>
</feature>
<evidence type="ECO:0000256" key="2">
    <source>
        <dbReference type="SAM" id="Phobius"/>
    </source>
</evidence>
<dbReference type="VEuPathDB" id="FungiDB:I7I53_10159"/>
<dbReference type="STRING" id="544711.F0UDN2"/>
<name>F0UDN2_AJEC8</name>
<dbReference type="Pfam" id="PF19798">
    <property type="entry name" value="Sulfotransfer_5"/>
    <property type="match status" value="1"/>
</dbReference>
<organism evidence="4">
    <name type="scientific">Ajellomyces capsulatus (strain H88)</name>
    <name type="common">Darling's disease fungus</name>
    <name type="synonym">Histoplasma capsulatum</name>
    <dbReference type="NCBI Taxonomy" id="544711"/>
    <lineage>
        <taxon>Eukaryota</taxon>
        <taxon>Fungi</taxon>
        <taxon>Dikarya</taxon>
        <taxon>Ascomycota</taxon>
        <taxon>Pezizomycotina</taxon>
        <taxon>Eurotiomycetes</taxon>
        <taxon>Eurotiomycetidae</taxon>
        <taxon>Onygenales</taxon>
        <taxon>Ajellomycetaceae</taxon>
        <taxon>Histoplasma</taxon>
    </lineage>
</organism>
<dbReference type="InterPro" id="IPR053226">
    <property type="entry name" value="Pyrrolopyrazine_biosynth_F"/>
</dbReference>
<gene>
    <name evidence="3" type="ORF">HCEG_02778</name>
</gene>
<evidence type="ECO:0000313" key="3">
    <source>
        <dbReference type="EMBL" id="EGC43563.1"/>
    </source>
</evidence>
<feature type="compositionally biased region" description="Basic and acidic residues" evidence="1">
    <location>
        <begin position="1"/>
        <end position="11"/>
    </location>
</feature>
<evidence type="ECO:0008006" key="5">
    <source>
        <dbReference type="Google" id="ProtNLM"/>
    </source>
</evidence>
<dbReference type="AlphaFoldDB" id="F0UDN2"/>
<dbReference type="InterPro" id="IPR027417">
    <property type="entry name" value="P-loop_NTPase"/>
</dbReference>
<dbReference type="EMBL" id="DS990637">
    <property type="protein sequence ID" value="EGC43563.1"/>
    <property type="molecule type" value="Genomic_DNA"/>
</dbReference>
<keyword evidence="2" id="KW-1133">Transmembrane helix</keyword>
<dbReference type="SUPFAM" id="SSF52540">
    <property type="entry name" value="P-loop containing nucleoside triphosphate hydrolases"/>
    <property type="match status" value="1"/>
</dbReference>
<dbReference type="PANTHER" id="PTHR48419">
    <property type="entry name" value="SULFOTRANSFERASE DOMAIN-CONTAINING PROTEIN"/>
    <property type="match status" value="1"/>
</dbReference>
<protein>
    <recommendedName>
        <fullName evidence="5">P-loop containing nucleoside triphosphate hydrolase protein</fullName>
    </recommendedName>
</protein>
<dbReference type="Proteomes" id="UP000008142">
    <property type="component" value="Unassembled WGS sequence"/>
</dbReference>
<feature type="region of interest" description="Disordered" evidence="1">
    <location>
        <begin position="61"/>
        <end position="81"/>
    </location>
</feature>
<sequence>MNPKNLDDKAFKRSAGNSQGYRQRYNSHKISQTKQRGSRLNINIQIRTTVGVIGDWNPAQRRHGEEHANSKIPCFSTQTGNDEESKSIESVLLLPVRSTVDLAFGSIVVILIQPSRDLILFKLCIPFVAKIKPTSYLPRLPGKISTPLQPASRNHFIQFVIEHKKYTHCSKRSWLCYFAAETLDIFIIYITFKYIQCFKPFNMSNRPIFVATHPRACSTAFERVFMQRRDTLQCVHEPFGDAFYFGPERMSRRYEGDEKARVESGFAHSTYQSIFERLEREAAEGKRLFIKDIIHYLVPPSGQPPSIAPSLLKIKRGVGTQDGNVVDPVSILAAEPSSNVNTKTRYPYDTPAEVDNPTVVPAAMLGKFHFTFLIRDPHYSIPSYYRCTIPPLDAITGFYDFYESEAGYDEVRRVFDYLRKIRLVGPHDANGNATTNGASNGVYVNGDGVNGSAAPANTKRAEICVIDADDLLDDPAGIIKRYCKSVGIDYTPEMLTWNSEEDHEIAKEAFEKWRGFHEDAIHSTELKARNHQKARKTEAEFDQEWREKYGEKGAKIIRAAVDRNMADYRYMKKFVMKA</sequence>
<reference evidence="4" key="1">
    <citation type="submission" date="2008-07" db="EMBL/GenBank/DDBJ databases">
        <title>Annotation of Ajellomyces capsulatus strain H88.</title>
        <authorList>
            <person name="Champion M."/>
            <person name="Cuomo C."/>
            <person name="Ma L.-J."/>
            <person name="Henn M.R."/>
            <person name="Sil A."/>
            <person name="Goldman B."/>
            <person name="Young S.K."/>
            <person name="Kodira C.D."/>
            <person name="Zeng Q."/>
            <person name="Koehrsen M."/>
            <person name="Alvarado L."/>
            <person name="Berlin A."/>
            <person name="Borenstein D."/>
            <person name="Chen Z."/>
            <person name="Engels R."/>
            <person name="Freedman E."/>
            <person name="Gellesch M."/>
            <person name="Goldberg J."/>
            <person name="Griggs A."/>
            <person name="Gujja S."/>
            <person name="Heiman D."/>
            <person name="Hepburn T."/>
            <person name="Howarth C."/>
            <person name="Jen D."/>
            <person name="Larson L."/>
            <person name="Lewis B."/>
            <person name="Mehta T."/>
            <person name="Park D."/>
            <person name="Pearson M."/>
            <person name="Roberts A."/>
            <person name="Saif S."/>
            <person name="Shea T."/>
            <person name="Shenoy N."/>
            <person name="Sisk P."/>
            <person name="Stolte C."/>
            <person name="Sykes S."/>
            <person name="Walk T."/>
            <person name="White J."/>
            <person name="Yandava C."/>
            <person name="Klein B."/>
            <person name="McEwen J.G."/>
            <person name="Puccia R."/>
            <person name="Goldman G.H."/>
            <person name="Felipe M.S."/>
            <person name="Nino-Vega G."/>
            <person name="San-Blas G."/>
            <person name="Taylor J."/>
            <person name="Mendoza L."/>
            <person name="Galagan J."/>
            <person name="Nusbaum C."/>
            <person name="Birren B."/>
        </authorList>
    </citation>
    <scope>NUCLEOTIDE SEQUENCE [LARGE SCALE GENOMIC DNA]</scope>
    <source>
        <strain evidence="4">H88</strain>
    </source>
</reference>
<feature type="transmembrane region" description="Helical" evidence="2">
    <location>
        <begin position="174"/>
        <end position="195"/>
    </location>
</feature>
<dbReference type="OrthoDB" id="2405944at2759"/>
<accession>F0UDN2</accession>
<evidence type="ECO:0000256" key="1">
    <source>
        <dbReference type="SAM" id="MobiDB-lite"/>
    </source>
</evidence>
<proteinExistence type="predicted"/>
<dbReference type="Gene3D" id="3.40.50.300">
    <property type="entry name" value="P-loop containing nucleotide triphosphate hydrolases"/>
    <property type="match status" value="1"/>
</dbReference>
<evidence type="ECO:0000313" key="4">
    <source>
        <dbReference type="Proteomes" id="UP000008142"/>
    </source>
</evidence>
<dbReference type="PANTHER" id="PTHR48419:SF1">
    <property type="entry name" value="SULFOTRANSFERASE DOMAIN-CONTAINING PROTEIN"/>
    <property type="match status" value="1"/>
</dbReference>
<dbReference type="HOGENOM" id="CLU_033907_0_0_1"/>
<keyword evidence="2" id="KW-0472">Membrane</keyword>